<evidence type="ECO:0000256" key="7">
    <source>
        <dbReference type="SAM" id="Phobius"/>
    </source>
</evidence>
<proteinExistence type="predicted"/>
<gene>
    <name evidence="10" type="ORF">V6X64_09375</name>
</gene>
<evidence type="ECO:0000256" key="2">
    <source>
        <dbReference type="ARBA" id="ARBA00022692"/>
    </source>
</evidence>
<evidence type="ECO:0000256" key="5">
    <source>
        <dbReference type="ARBA" id="ARBA00023136"/>
    </source>
</evidence>
<feature type="coiled-coil region" evidence="6">
    <location>
        <begin position="94"/>
        <end position="183"/>
    </location>
</feature>
<dbReference type="RefSeq" id="WP_367967762.1">
    <property type="nucleotide sequence ID" value="NZ_JBAKFJ010000001.1"/>
</dbReference>
<evidence type="ECO:0000256" key="1">
    <source>
        <dbReference type="ARBA" id="ARBA00004167"/>
    </source>
</evidence>
<dbReference type="Proteomes" id="UP001556653">
    <property type="component" value="Unassembled WGS sequence"/>
</dbReference>
<dbReference type="InterPro" id="IPR003646">
    <property type="entry name" value="SH3-like_bac-type"/>
</dbReference>
<name>A0ABV3SBU2_9GAMM</name>
<evidence type="ECO:0000313" key="10">
    <source>
        <dbReference type="EMBL" id="MEX0387202.1"/>
    </source>
</evidence>
<accession>A0ABV3SBU2</accession>
<keyword evidence="4 7" id="KW-1133">Transmembrane helix</keyword>
<evidence type="ECO:0000256" key="4">
    <source>
        <dbReference type="ARBA" id="ARBA00022989"/>
    </source>
</evidence>
<comment type="caution">
    <text evidence="10">The sequence shown here is derived from an EMBL/GenBank/DDBJ whole genome shotgun (WGS) entry which is preliminary data.</text>
</comment>
<dbReference type="PIRSF" id="PIRSF006158">
    <property type="entry name" value="UCP006158_SH3"/>
    <property type="match status" value="1"/>
</dbReference>
<dbReference type="EMBL" id="JBAKFJ010000001">
    <property type="protein sequence ID" value="MEX0387202.1"/>
    <property type="molecule type" value="Genomic_DNA"/>
</dbReference>
<organism evidence="10 11">
    <name type="scientific">Spiribacter onubensis</name>
    <dbReference type="NCBI Taxonomy" id="3122420"/>
    <lineage>
        <taxon>Bacteria</taxon>
        <taxon>Pseudomonadati</taxon>
        <taxon>Pseudomonadota</taxon>
        <taxon>Gammaproteobacteria</taxon>
        <taxon>Chromatiales</taxon>
        <taxon>Ectothiorhodospiraceae</taxon>
        <taxon>Spiribacter</taxon>
    </lineage>
</organism>
<keyword evidence="5 7" id="KW-0472">Membrane</keyword>
<evidence type="ECO:0000259" key="9">
    <source>
        <dbReference type="PROSITE" id="PS51781"/>
    </source>
</evidence>
<feature type="signal peptide" evidence="8">
    <location>
        <begin position="1"/>
        <end position="22"/>
    </location>
</feature>
<comment type="subcellular location">
    <subcellularLocation>
        <location evidence="1">Membrane</location>
        <topology evidence="1">Single-pass membrane protein</topology>
    </subcellularLocation>
</comment>
<keyword evidence="6" id="KW-0175">Coiled coil</keyword>
<feature type="chain" id="PRO_5046122173" evidence="8">
    <location>
        <begin position="23"/>
        <end position="220"/>
    </location>
</feature>
<feature type="domain" description="SH3b" evidence="9">
    <location>
        <begin position="25"/>
        <end position="88"/>
    </location>
</feature>
<dbReference type="InterPro" id="IPR016476">
    <property type="entry name" value="SH3_dom_pro"/>
</dbReference>
<evidence type="ECO:0000256" key="3">
    <source>
        <dbReference type="ARBA" id="ARBA00022729"/>
    </source>
</evidence>
<sequence length="220" mass="24782">MRRWVHAAGMIVVMGLASLAPAAAQTTAYVTDELEITMRSGQGNDYRIIRLLSSGAQLEVLQRGETWTRVRAGDDEGWVRSIYLQSEPGAAARLARASEQLERLRQENGELSDNLARLESELETVSAANTELEADNQRMSQRLQEAGEGLQLADENKALRKQVIDLERQVQDLSRETERMADRERQDWFIAGAGVIVFGMLLGILVTRIRWRKRSSWGDL</sequence>
<reference evidence="10 11" key="1">
    <citation type="submission" date="2024-02" db="EMBL/GenBank/DDBJ databases">
        <title>New especies of Spiribacter isolated from saline water.</title>
        <authorList>
            <person name="Leon M.J."/>
            <person name="De La Haba R."/>
            <person name="Sanchez-Porro C."/>
            <person name="Ventosa A."/>
        </authorList>
    </citation>
    <scope>NUCLEOTIDE SEQUENCE [LARGE SCALE GENOMIC DNA]</scope>
    <source>
        <strain evidence="11">ag22IC4-227</strain>
    </source>
</reference>
<dbReference type="NCBIfam" id="TIGR04211">
    <property type="entry name" value="SH3_and_anchor"/>
    <property type="match status" value="1"/>
</dbReference>
<dbReference type="Pfam" id="PF08239">
    <property type="entry name" value="SH3_3"/>
    <property type="match status" value="1"/>
</dbReference>
<keyword evidence="11" id="KW-1185">Reference proteome</keyword>
<evidence type="ECO:0000256" key="6">
    <source>
        <dbReference type="SAM" id="Coils"/>
    </source>
</evidence>
<keyword evidence="2 7" id="KW-0812">Transmembrane</keyword>
<dbReference type="SMART" id="SM00287">
    <property type="entry name" value="SH3b"/>
    <property type="match status" value="1"/>
</dbReference>
<keyword evidence="3 8" id="KW-0732">Signal</keyword>
<protein>
    <submittedName>
        <fullName evidence="10">TIGR04211 family SH3 domain-containing protein</fullName>
    </submittedName>
</protein>
<dbReference type="InterPro" id="IPR046121">
    <property type="entry name" value="DUF6118"/>
</dbReference>
<evidence type="ECO:0000313" key="11">
    <source>
        <dbReference type="Proteomes" id="UP001556653"/>
    </source>
</evidence>
<dbReference type="Gene3D" id="2.30.30.40">
    <property type="entry name" value="SH3 Domains"/>
    <property type="match status" value="1"/>
</dbReference>
<dbReference type="PROSITE" id="PS51781">
    <property type="entry name" value="SH3B"/>
    <property type="match status" value="1"/>
</dbReference>
<dbReference type="Pfam" id="PF19613">
    <property type="entry name" value="DUF6118"/>
    <property type="match status" value="1"/>
</dbReference>
<evidence type="ECO:0000256" key="8">
    <source>
        <dbReference type="SAM" id="SignalP"/>
    </source>
</evidence>
<feature type="transmembrane region" description="Helical" evidence="7">
    <location>
        <begin position="188"/>
        <end position="207"/>
    </location>
</feature>